<dbReference type="Proteomes" id="UP000032180">
    <property type="component" value="Chromosome 1"/>
</dbReference>
<keyword evidence="4" id="KW-0325">Glycoprotein</keyword>
<reference evidence="7 8" key="1">
    <citation type="submission" date="2012-08" db="EMBL/GenBank/DDBJ databases">
        <title>Oryza genome evolution.</title>
        <authorList>
            <person name="Wing R.A."/>
        </authorList>
    </citation>
    <scope>NUCLEOTIDE SEQUENCE</scope>
</reference>
<keyword evidence="3" id="KW-0378">Hydrolase</keyword>
<comment type="similarity">
    <text evidence="1">Belongs to the 'GDSL' lipolytic enzyme family.</text>
</comment>
<evidence type="ECO:0000313" key="7">
    <source>
        <dbReference type="EnsemblPlants" id="LPERR01G12620.1"/>
    </source>
</evidence>
<dbReference type="Pfam" id="PF00657">
    <property type="entry name" value="Lipase_GDSL"/>
    <property type="match status" value="2"/>
</dbReference>
<keyword evidence="8" id="KW-1185">Reference proteome</keyword>
<dbReference type="PANTHER" id="PTHR22835">
    <property type="entry name" value="ZINC FINGER FYVE DOMAIN CONTAINING PROTEIN"/>
    <property type="match status" value="1"/>
</dbReference>
<keyword evidence="6" id="KW-0812">Transmembrane</keyword>
<evidence type="ECO:0000256" key="6">
    <source>
        <dbReference type="SAM" id="Phobius"/>
    </source>
</evidence>
<dbReference type="AlphaFoldDB" id="A0A0D9V0E2"/>
<feature type="region of interest" description="Disordered" evidence="5">
    <location>
        <begin position="1"/>
        <end position="29"/>
    </location>
</feature>
<accession>A0A0D9V0E2</accession>
<evidence type="ECO:0000256" key="5">
    <source>
        <dbReference type="SAM" id="MobiDB-lite"/>
    </source>
</evidence>
<keyword evidence="6" id="KW-0472">Membrane</keyword>
<protein>
    <submittedName>
        <fullName evidence="7">Uncharacterized protein</fullName>
    </submittedName>
</protein>
<evidence type="ECO:0000256" key="1">
    <source>
        <dbReference type="ARBA" id="ARBA00008668"/>
    </source>
</evidence>
<evidence type="ECO:0000256" key="4">
    <source>
        <dbReference type="ARBA" id="ARBA00023180"/>
    </source>
</evidence>
<keyword evidence="2" id="KW-0732">Signal</keyword>
<dbReference type="InterPro" id="IPR001087">
    <property type="entry name" value="GDSL"/>
</dbReference>
<evidence type="ECO:0000256" key="3">
    <source>
        <dbReference type="ARBA" id="ARBA00022801"/>
    </source>
</evidence>
<evidence type="ECO:0000313" key="8">
    <source>
        <dbReference type="Proteomes" id="UP000032180"/>
    </source>
</evidence>
<reference evidence="7" key="3">
    <citation type="submission" date="2015-04" db="UniProtKB">
        <authorList>
            <consortium name="EnsemblPlants"/>
        </authorList>
    </citation>
    <scope>IDENTIFICATION</scope>
</reference>
<proteinExistence type="inferred from homology"/>
<name>A0A0D9V0E2_9ORYZ</name>
<dbReference type="CDD" id="cd01837">
    <property type="entry name" value="SGNH_plant_lipase_like"/>
    <property type="match status" value="2"/>
</dbReference>
<dbReference type="Gramene" id="LPERR01G12620.1">
    <property type="protein sequence ID" value="LPERR01G12620.1"/>
    <property type="gene ID" value="LPERR01G12620"/>
</dbReference>
<feature type="transmembrane region" description="Helical" evidence="6">
    <location>
        <begin position="63"/>
        <end position="89"/>
    </location>
</feature>
<dbReference type="SUPFAM" id="SSF52266">
    <property type="entry name" value="SGNH hydrolase"/>
    <property type="match status" value="2"/>
</dbReference>
<dbReference type="EnsemblPlants" id="LPERR01G12620.1">
    <property type="protein sequence ID" value="LPERR01G12620.1"/>
    <property type="gene ID" value="LPERR01G12620"/>
</dbReference>
<dbReference type="eggNOG" id="ENOG502QTD0">
    <property type="taxonomic scope" value="Eukaryota"/>
</dbReference>
<dbReference type="Gene3D" id="3.40.50.1110">
    <property type="entry name" value="SGNH hydrolase"/>
    <property type="match status" value="2"/>
</dbReference>
<feature type="compositionally biased region" description="Basic and acidic residues" evidence="5">
    <location>
        <begin position="14"/>
        <end position="25"/>
    </location>
</feature>
<evidence type="ECO:0000256" key="2">
    <source>
        <dbReference type="ARBA" id="ARBA00022729"/>
    </source>
</evidence>
<organism evidence="7 8">
    <name type="scientific">Leersia perrieri</name>
    <dbReference type="NCBI Taxonomy" id="77586"/>
    <lineage>
        <taxon>Eukaryota</taxon>
        <taxon>Viridiplantae</taxon>
        <taxon>Streptophyta</taxon>
        <taxon>Embryophyta</taxon>
        <taxon>Tracheophyta</taxon>
        <taxon>Spermatophyta</taxon>
        <taxon>Magnoliopsida</taxon>
        <taxon>Liliopsida</taxon>
        <taxon>Poales</taxon>
        <taxon>Poaceae</taxon>
        <taxon>BOP clade</taxon>
        <taxon>Oryzoideae</taxon>
        <taxon>Oryzeae</taxon>
        <taxon>Oryzinae</taxon>
        <taxon>Leersia</taxon>
    </lineage>
</organism>
<dbReference type="GO" id="GO:0016788">
    <property type="term" value="F:hydrolase activity, acting on ester bonds"/>
    <property type="evidence" value="ECO:0007669"/>
    <property type="project" value="InterPro"/>
</dbReference>
<dbReference type="HOGENOM" id="CLU_015101_13_0_1"/>
<dbReference type="InterPro" id="IPR035669">
    <property type="entry name" value="SGNH_plant_lipase-like"/>
</dbReference>
<dbReference type="InterPro" id="IPR036514">
    <property type="entry name" value="SGNH_hydro_sf"/>
</dbReference>
<dbReference type="PANTHER" id="PTHR22835:SF244">
    <property type="entry name" value="GDSL ESTERASE_LIPASE LIP-4"/>
    <property type="match status" value="1"/>
</dbReference>
<keyword evidence="6" id="KW-1133">Transmembrane helix</keyword>
<reference evidence="8" key="2">
    <citation type="submission" date="2013-12" db="EMBL/GenBank/DDBJ databases">
        <authorList>
            <person name="Yu Y."/>
            <person name="Lee S."/>
            <person name="de Baynast K."/>
            <person name="Wissotski M."/>
            <person name="Liu L."/>
            <person name="Talag J."/>
            <person name="Goicoechea J."/>
            <person name="Angelova A."/>
            <person name="Jetty R."/>
            <person name="Kudrna D."/>
            <person name="Golser W."/>
            <person name="Rivera L."/>
            <person name="Zhang J."/>
            <person name="Wing R."/>
        </authorList>
    </citation>
    <scope>NUCLEOTIDE SEQUENCE</scope>
</reference>
<sequence length="803" mass="87099">MPSENPEKKRRKRETAQHSRERDSTPLHCSTVSTALHHMGMDRGAHPRPSSPMSAATSRRSPLWWCVVLLLAAAAVALAPTSAVSAAGFSCRSGTRPVVFNFGDSNSDTGGMAAAMGWRIRPPEGRAFFHHPTGRFCDGRLTIDFLCESLNISYLSPYLKALGSDYSHGANFAISGSMTLPRDVPFALHIQVQQFFYFRDRSLELLSQGLPGPVDAEGFRNALYMIDIGQNDVNALLSYLPYDQVVAKFPPILAEIKDAIQTLYSNGSRNFWVHGTGALGCLPQKLSIPRKNDSDLDSNGCLKTYNRAAVAFNVALGSLCDQLNVQMKDATIVYTDLFPLKYDLVANYSKYGFDKPLMTCCGYGGPPYNYNITIGCQSKNATVCDDGSKFVSWDGVHLTEAANAIVAQGILSSDYSRPNVKFDQFCKRMWSASTVPIAVAAVVVLATTMMSAAAGDGDDGGSSAACARRPVVFAFGDSNTDTGGIAAGMGFYFPLPDGRAFFRRATGRLCDGRLVIDHLCESLNMSYLSPYLEPLGSDFTNGANFAISGATTGPRNTAFSLHIQVQQFVHFKQRSLELASRGEAVPVDADGFRNALYIIDIGQNDLSAAFSSGLSYDDIVRQRFPAILSEIKDAIQDLYYNGAKNLWIHGTGPLGCLPQKLAIPRADDSDLDPNGCLKTLNAGSYEFNSQLSSICDQLSSQLRGAAVVFTDILVIKYDLIANHSIYGFEEALMACCGHGGPPYNYDFNVSCLGPGYRVCEDGSKFVSWDGVHYTDAANAVVAGKILSAEYSRPKLPFSYFCNA</sequence>